<feature type="active site" description="Schiff-base intermediate with substrate" evidence="3">
    <location>
        <position position="163"/>
    </location>
</feature>
<keyword evidence="1 2" id="KW-0456">Lyase</keyword>
<name>A0A9D0ZDI9_9FIRM</name>
<dbReference type="InterPro" id="IPR002220">
    <property type="entry name" value="DapA-like"/>
</dbReference>
<dbReference type="PIRSF" id="PIRSF001365">
    <property type="entry name" value="DHDPS"/>
    <property type="match status" value="1"/>
</dbReference>
<dbReference type="InterPro" id="IPR013785">
    <property type="entry name" value="Aldolase_TIM"/>
</dbReference>
<evidence type="ECO:0000256" key="4">
    <source>
        <dbReference type="PIRSR" id="PIRSR001365-2"/>
    </source>
</evidence>
<proteinExistence type="inferred from homology"/>
<sequence length="296" mass="32216">MDVKKFSGVYPAVITPFDADGEVDVAKLENYINYLSDKVDGLFVGGSYGSGPIMTVAQRKTLAEVTVKTCAGRIPVIMHIGTTNLTDTIELAQHAEKVGADALAAVTPFYYRHTPNVIKQYYVDLIKNVDLPVIAYNNPKYSNFCISGDFLAELADIGLEGVKDSSADISLFYDFMAKVKKEGFLFLIGSQTHLLPAVVGGAHGCVSGLSNAFPGFIKEIYTKCKEGKFSEARDMQLKANLLRSVTGSGIPVPFYHAVLPMLGVDIGLPRRPFLPLPAEEVERIRKALTETQMLIG</sequence>
<dbReference type="PANTHER" id="PTHR42849:SF1">
    <property type="entry name" value="N-ACETYLNEURAMINATE LYASE"/>
    <property type="match status" value="1"/>
</dbReference>
<evidence type="ECO:0000256" key="2">
    <source>
        <dbReference type="PIRNR" id="PIRNR001365"/>
    </source>
</evidence>
<dbReference type="PANTHER" id="PTHR42849">
    <property type="entry name" value="N-ACETYLNEURAMINATE LYASE"/>
    <property type="match status" value="1"/>
</dbReference>
<accession>A0A9D0ZDI9</accession>
<evidence type="ECO:0000256" key="3">
    <source>
        <dbReference type="PIRSR" id="PIRSR001365-1"/>
    </source>
</evidence>
<evidence type="ECO:0000313" key="6">
    <source>
        <dbReference type="Proteomes" id="UP000824262"/>
    </source>
</evidence>
<organism evidence="5 6">
    <name type="scientific">Candidatus Scatomorpha intestinavium</name>
    <dbReference type="NCBI Taxonomy" id="2840922"/>
    <lineage>
        <taxon>Bacteria</taxon>
        <taxon>Bacillati</taxon>
        <taxon>Bacillota</taxon>
        <taxon>Clostridia</taxon>
        <taxon>Eubacteriales</taxon>
        <taxon>Candidatus Scatomorpha</taxon>
    </lineage>
</organism>
<reference evidence="5" key="2">
    <citation type="journal article" date="2021" name="PeerJ">
        <title>Extensive microbial diversity within the chicken gut microbiome revealed by metagenomics and culture.</title>
        <authorList>
            <person name="Gilroy R."/>
            <person name="Ravi A."/>
            <person name="Getino M."/>
            <person name="Pursley I."/>
            <person name="Horton D.L."/>
            <person name="Alikhan N.F."/>
            <person name="Baker D."/>
            <person name="Gharbi K."/>
            <person name="Hall N."/>
            <person name="Watson M."/>
            <person name="Adriaenssens E.M."/>
            <person name="Foster-Nyarko E."/>
            <person name="Jarju S."/>
            <person name="Secka A."/>
            <person name="Antonio M."/>
            <person name="Oren A."/>
            <person name="Chaudhuri R.R."/>
            <person name="La Ragione R."/>
            <person name="Hildebrand F."/>
            <person name="Pallen M.J."/>
        </authorList>
    </citation>
    <scope>NUCLEOTIDE SEQUENCE</scope>
    <source>
        <strain evidence="5">ChiBcolR7-354</strain>
    </source>
</reference>
<dbReference type="PRINTS" id="PR00146">
    <property type="entry name" value="DHPICSNTHASE"/>
</dbReference>
<dbReference type="GO" id="GO:0005829">
    <property type="term" value="C:cytosol"/>
    <property type="evidence" value="ECO:0007669"/>
    <property type="project" value="TreeGrafter"/>
</dbReference>
<dbReference type="SUPFAM" id="SSF51569">
    <property type="entry name" value="Aldolase"/>
    <property type="match status" value="1"/>
</dbReference>
<feature type="binding site" evidence="4">
    <location>
        <position position="206"/>
    </location>
    <ligand>
        <name>pyruvate</name>
        <dbReference type="ChEBI" id="CHEBI:15361"/>
    </ligand>
</feature>
<dbReference type="SMART" id="SM01130">
    <property type="entry name" value="DHDPS"/>
    <property type="match status" value="1"/>
</dbReference>
<comment type="caution">
    <text evidence="5">The sequence shown here is derived from an EMBL/GenBank/DDBJ whole genome shotgun (WGS) entry which is preliminary data.</text>
</comment>
<dbReference type="CDD" id="cd00408">
    <property type="entry name" value="DHDPS-like"/>
    <property type="match status" value="1"/>
</dbReference>
<comment type="similarity">
    <text evidence="2">Belongs to the DapA family.</text>
</comment>
<dbReference type="GO" id="GO:0008747">
    <property type="term" value="F:N-acetylneuraminate lyase activity"/>
    <property type="evidence" value="ECO:0007669"/>
    <property type="project" value="TreeGrafter"/>
</dbReference>
<protein>
    <submittedName>
        <fullName evidence="5">Dihydrodipicolinate synthase family protein</fullName>
    </submittedName>
</protein>
<dbReference type="Gene3D" id="3.20.20.70">
    <property type="entry name" value="Aldolase class I"/>
    <property type="match status" value="1"/>
</dbReference>
<reference evidence="5" key="1">
    <citation type="submission" date="2020-10" db="EMBL/GenBank/DDBJ databases">
        <authorList>
            <person name="Gilroy R."/>
        </authorList>
    </citation>
    <scope>NUCLEOTIDE SEQUENCE</scope>
    <source>
        <strain evidence="5">ChiBcolR7-354</strain>
    </source>
</reference>
<evidence type="ECO:0000256" key="1">
    <source>
        <dbReference type="ARBA" id="ARBA00023239"/>
    </source>
</evidence>
<evidence type="ECO:0000313" key="5">
    <source>
        <dbReference type="EMBL" id="HIQ78355.1"/>
    </source>
</evidence>
<gene>
    <name evidence="5" type="ORF">IAB77_03755</name>
</gene>
<feature type="active site" description="Proton donor/acceptor" evidence="3">
    <location>
        <position position="136"/>
    </location>
</feature>
<dbReference type="GO" id="GO:0019262">
    <property type="term" value="P:N-acetylneuraminate catabolic process"/>
    <property type="evidence" value="ECO:0007669"/>
    <property type="project" value="TreeGrafter"/>
</dbReference>
<dbReference type="Proteomes" id="UP000824262">
    <property type="component" value="Unassembled WGS sequence"/>
</dbReference>
<dbReference type="Pfam" id="PF00701">
    <property type="entry name" value="DHDPS"/>
    <property type="match status" value="1"/>
</dbReference>
<dbReference type="AlphaFoldDB" id="A0A9D0ZDI9"/>
<dbReference type="EMBL" id="DVGA01000041">
    <property type="protein sequence ID" value="HIQ78355.1"/>
    <property type="molecule type" value="Genomic_DNA"/>
</dbReference>